<dbReference type="EMBL" id="MU155189">
    <property type="protein sequence ID" value="KAF9480769.1"/>
    <property type="molecule type" value="Genomic_DNA"/>
</dbReference>
<evidence type="ECO:0000313" key="2">
    <source>
        <dbReference type="Proteomes" id="UP000807469"/>
    </source>
</evidence>
<proteinExistence type="predicted"/>
<dbReference type="Proteomes" id="UP000807469">
    <property type="component" value="Unassembled WGS sequence"/>
</dbReference>
<organism evidence="1 2">
    <name type="scientific">Pholiota conissans</name>
    <dbReference type="NCBI Taxonomy" id="109636"/>
    <lineage>
        <taxon>Eukaryota</taxon>
        <taxon>Fungi</taxon>
        <taxon>Dikarya</taxon>
        <taxon>Basidiomycota</taxon>
        <taxon>Agaricomycotina</taxon>
        <taxon>Agaricomycetes</taxon>
        <taxon>Agaricomycetidae</taxon>
        <taxon>Agaricales</taxon>
        <taxon>Agaricineae</taxon>
        <taxon>Strophariaceae</taxon>
        <taxon>Pholiota</taxon>
    </lineage>
</organism>
<name>A0A9P5Z439_9AGAR</name>
<evidence type="ECO:0000313" key="1">
    <source>
        <dbReference type="EMBL" id="KAF9480769.1"/>
    </source>
</evidence>
<accession>A0A9P5Z439</accession>
<reference evidence="1" key="1">
    <citation type="submission" date="2020-11" db="EMBL/GenBank/DDBJ databases">
        <authorList>
            <consortium name="DOE Joint Genome Institute"/>
            <person name="Ahrendt S."/>
            <person name="Riley R."/>
            <person name="Andreopoulos W."/>
            <person name="Labutti K."/>
            <person name="Pangilinan J."/>
            <person name="Ruiz-Duenas F.J."/>
            <person name="Barrasa J.M."/>
            <person name="Sanchez-Garcia M."/>
            <person name="Camarero S."/>
            <person name="Miyauchi S."/>
            <person name="Serrano A."/>
            <person name="Linde D."/>
            <person name="Babiker R."/>
            <person name="Drula E."/>
            <person name="Ayuso-Fernandez I."/>
            <person name="Pacheco R."/>
            <person name="Padilla G."/>
            <person name="Ferreira P."/>
            <person name="Barriuso J."/>
            <person name="Kellner H."/>
            <person name="Castanera R."/>
            <person name="Alfaro M."/>
            <person name="Ramirez L."/>
            <person name="Pisabarro A.G."/>
            <person name="Kuo A."/>
            <person name="Tritt A."/>
            <person name="Lipzen A."/>
            <person name="He G."/>
            <person name="Yan M."/>
            <person name="Ng V."/>
            <person name="Cullen D."/>
            <person name="Martin F."/>
            <person name="Rosso M.-N."/>
            <person name="Henrissat B."/>
            <person name="Hibbett D."/>
            <person name="Martinez A.T."/>
            <person name="Grigoriev I.V."/>
        </authorList>
    </citation>
    <scope>NUCLEOTIDE SEQUENCE</scope>
    <source>
        <strain evidence="1">CIRM-BRFM 674</strain>
    </source>
</reference>
<protein>
    <submittedName>
        <fullName evidence="1">Uncharacterized protein</fullName>
    </submittedName>
</protein>
<comment type="caution">
    <text evidence="1">The sequence shown here is derived from an EMBL/GenBank/DDBJ whole genome shotgun (WGS) entry which is preliminary data.</text>
</comment>
<sequence length="83" mass="8849">MSTFKASSASSILSLCGALNTPDLNFNTESEFLGPGSGLFFWLSSASHPGLRSRSKTQTPYDTPAGVVSLLIRGMRKRQTVPA</sequence>
<keyword evidence="2" id="KW-1185">Reference proteome</keyword>
<dbReference type="AlphaFoldDB" id="A0A9P5Z439"/>
<gene>
    <name evidence="1" type="ORF">BDN70DRAFT_992467</name>
</gene>